<evidence type="ECO:0000313" key="3">
    <source>
        <dbReference type="EMBL" id="MBK1815189.1"/>
    </source>
</evidence>
<dbReference type="EMBL" id="JAENIK010000005">
    <property type="protein sequence ID" value="MBK1815189.1"/>
    <property type="molecule type" value="Genomic_DNA"/>
</dbReference>
<feature type="region of interest" description="Disordered" evidence="1">
    <location>
        <begin position="26"/>
        <end position="54"/>
    </location>
</feature>
<evidence type="ECO:0000256" key="1">
    <source>
        <dbReference type="SAM" id="MobiDB-lite"/>
    </source>
</evidence>
<evidence type="ECO:0008006" key="5">
    <source>
        <dbReference type="Google" id="ProtNLM"/>
    </source>
</evidence>
<sequence>MLSLMKPSLALLLSAACVCFSSCATDKNAKPDPKKNAKDEKKEEKPVDEGPKLVGKIASIPADRRFVLIQRYGEWQAEAGVILTTRGPEGRTANLRVTGEKLGEFAAADLQAGTLEKGDAVYSQHVPKPVTPAPQPVPDPEVPQTEDAPSEENIQKNN</sequence>
<reference evidence="3" key="1">
    <citation type="submission" date="2021-01" db="EMBL/GenBank/DDBJ databases">
        <title>Modified the classification status of verrucomicrobia.</title>
        <authorList>
            <person name="Feng X."/>
        </authorList>
    </citation>
    <scope>NUCLEOTIDE SEQUENCE</scope>
    <source>
        <strain evidence="3">JCM 18052</strain>
    </source>
</reference>
<feature type="compositionally biased region" description="Pro residues" evidence="1">
    <location>
        <begin position="129"/>
        <end position="141"/>
    </location>
</feature>
<gene>
    <name evidence="3" type="ORF">JIN84_06170</name>
</gene>
<keyword evidence="4" id="KW-1185">Reference proteome</keyword>
<dbReference type="PROSITE" id="PS51257">
    <property type="entry name" value="PROKAR_LIPOPROTEIN"/>
    <property type="match status" value="1"/>
</dbReference>
<organism evidence="3 4">
    <name type="scientific">Luteolibacter yonseiensis</name>
    <dbReference type="NCBI Taxonomy" id="1144680"/>
    <lineage>
        <taxon>Bacteria</taxon>
        <taxon>Pseudomonadati</taxon>
        <taxon>Verrucomicrobiota</taxon>
        <taxon>Verrucomicrobiia</taxon>
        <taxon>Verrucomicrobiales</taxon>
        <taxon>Verrucomicrobiaceae</taxon>
        <taxon>Luteolibacter</taxon>
    </lineage>
</organism>
<evidence type="ECO:0000313" key="4">
    <source>
        <dbReference type="Proteomes" id="UP000600139"/>
    </source>
</evidence>
<feature type="signal peptide" evidence="2">
    <location>
        <begin position="1"/>
        <end position="24"/>
    </location>
</feature>
<dbReference type="AlphaFoldDB" id="A0A934R1Q2"/>
<protein>
    <recommendedName>
        <fullName evidence="5">Lipoprotein</fullName>
    </recommendedName>
</protein>
<dbReference type="Proteomes" id="UP000600139">
    <property type="component" value="Unassembled WGS sequence"/>
</dbReference>
<comment type="caution">
    <text evidence="3">The sequence shown here is derived from an EMBL/GenBank/DDBJ whole genome shotgun (WGS) entry which is preliminary data.</text>
</comment>
<accession>A0A934R1Q2</accession>
<proteinExistence type="predicted"/>
<evidence type="ECO:0000256" key="2">
    <source>
        <dbReference type="SAM" id="SignalP"/>
    </source>
</evidence>
<name>A0A934R1Q2_9BACT</name>
<feature type="region of interest" description="Disordered" evidence="1">
    <location>
        <begin position="118"/>
        <end position="158"/>
    </location>
</feature>
<feature type="compositionally biased region" description="Basic and acidic residues" evidence="1">
    <location>
        <begin position="27"/>
        <end position="51"/>
    </location>
</feature>
<feature type="chain" id="PRO_5038119049" description="Lipoprotein" evidence="2">
    <location>
        <begin position="25"/>
        <end position="158"/>
    </location>
</feature>
<keyword evidence="2" id="KW-0732">Signal</keyword>